<evidence type="ECO:0000313" key="4">
    <source>
        <dbReference type="EMBL" id="KDB25457.1"/>
    </source>
</evidence>
<dbReference type="OrthoDB" id="4173690at2759"/>
<feature type="transmembrane region" description="Helical" evidence="2">
    <location>
        <begin position="12"/>
        <end position="32"/>
    </location>
</feature>
<evidence type="ECO:0000256" key="2">
    <source>
        <dbReference type="SAM" id="Phobius"/>
    </source>
</evidence>
<keyword evidence="2" id="KW-0472">Membrane</keyword>
<dbReference type="PANTHER" id="PTHR38790">
    <property type="entry name" value="2EXR DOMAIN-CONTAINING PROTEIN-RELATED"/>
    <property type="match status" value="1"/>
</dbReference>
<sequence>MTRDCRYTLINICQIICCIVCLPVLIPVYYIYTSVAFREYQWARRFKQYHKTDVLPLPARRQRSLSINAALDSPQQQQSQTLHTNEREPGQPSYGQAQSRLFQLPAELRLMIYNYVVGSQKIHIVHTNSRQLAAFPCTQDPETVATDGNVCNCVSENVVHTNKQTGCTFVEDILAPVTCERPGIGILSLLQSCRLMYTEAIEVLYARRTFSFEQPYTFLAFAHSILPQRLNAITSIEIAPWDWSVFYDDGRSQFYRKAQRFWPRTRNGKEPMPNTWEVTCYAIANEMESIREFRLRIYSQKIRCRRRISYSSPHSNLQAVTEIICRPLYQVGKLERFEVELCWPVKWEMPENTPFKIIAPSSGKPYADY</sequence>
<keyword evidence="2" id="KW-1133">Transmembrane helix</keyword>
<dbReference type="STRING" id="1215338.A0A059JD98"/>
<feature type="domain" description="DUF7730" evidence="3">
    <location>
        <begin position="96"/>
        <end position="346"/>
    </location>
</feature>
<dbReference type="OMA" id="IWEHYLC"/>
<dbReference type="EMBL" id="AOKY01000203">
    <property type="protein sequence ID" value="KDB25457.1"/>
    <property type="molecule type" value="Genomic_DNA"/>
</dbReference>
<evidence type="ECO:0000313" key="5">
    <source>
        <dbReference type="Proteomes" id="UP000024533"/>
    </source>
</evidence>
<gene>
    <name evidence="4" type="ORF">H109_02750</name>
</gene>
<dbReference type="Proteomes" id="UP000024533">
    <property type="component" value="Unassembled WGS sequence"/>
</dbReference>
<reference evidence="4 5" key="1">
    <citation type="submission" date="2014-02" db="EMBL/GenBank/DDBJ databases">
        <title>The Genome Sequence of Trichophyton interdigitale MR816.</title>
        <authorList>
            <consortium name="The Broad Institute Genomics Platform"/>
            <person name="Cuomo C.A."/>
            <person name="White T.C."/>
            <person name="Graser Y."/>
            <person name="Martinez-Rossi N."/>
            <person name="Heitman J."/>
            <person name="Young S.K."/>
            <person name="Zeng Q."/>
            <person name="Gargeya S."/>
            <person name="Abouelleil A."/>
            <person name="Alvarado L."/>
            <person name="Chapman S.B."/>
            <person name="Gainer-Dewar J."/>
            <person name="Goldberg J."/>
            <person name="Griggs A."/>
            <person name="Gujja S."/>
            <person name="Hansen M."/>
            <person name="Howarth C."/>
            <person name="Imamovic A."/>
            <person name="Larimer J."/>
            <person name="Martinez D."/>
            <person name="Murphy C."/>
            <person name="Pearson M.D."/>
            <person name="Persinoti G."/>
            <person name="Poon T."/>
            <person name="Priest M."/>
            <person name="Roberts A.D."/>
            <person name="Saif S."/>
            <person name="Shea T.D."/>
            <person name="Sykes S.N."/>
            <person name="Wortman J."/>
            <person name="Nusbaum C."/>
            <person name="Birren B."/>
        </authorList>
    </citation>
    <scope>NUCLEOTIDE SEQUENCE [LARGE SCALE GENOMIC DNA]</scope>
    <source>
        <strain evidence="4 5">MR816</strain>
    </source>
</reference>
<comment type="caution">
    <text evidence="4">The sequence shown here is derived from an EMBL/GenBank/DDBJ whole genome shotgun (WGS) entry which is preliminary data.</text>
</comment>
<feature type="region of interest" description="Disordered" evidence="1">
    <location>
        <begin position="72"/>
        <end position="95"/>
    </location>
</feature>
<name>A0A059JD98_TRIIM</name>
<dbReference type="InterPro" id="IPR056632">
    <property type="entry name" value="DUF7730"/>
</dbReference>
<keyword evidence="5" id="KW-1185">Reference proteome</keyword>
<protein>
    <recommendedName>
        <fullName evidence="3">DUF7730 domain-containing protein</fullName>
    </recommendedName>
</protein>
<evidence type="ECO:0000259" key="3">
    <source>
        <dbReference type="Pfam" id="PF24864"/>
    </source>
</evidence>
<dbReference type="Pfam" id="PF24864">
    <property type="entry name" value="DUF7730"/>
    <property type="match status" value="1"/>
</dbReference>
<evidence type="ECO:0000256" key="1">
    <source>
        <dbReference type="SAM" id="MobiDB-lite"/>
    </source>
</evidence>
<organism evidence="4 5">
    <name type="scientific">Trichophyton interdigitale (strain MR816)</name>
    <dbReference type="NCBI Taxonomy" id="1215338"/>
    <lineage>
        <taxon>Eukaryota</taxon>
        <taxon>Fungi</taxon>
        <taxon>Dikarya</taxon>
        <taxon>Ascomycota</taxon>
        <taxon>Pezizomycotina</taxon>
        <taxon>Eurotiomycetes</taxon>
        <taxon>Eurotiomycetidae</taxon>
        <taxon>Onygenales</taxon>
        <taxon>Arthrodermataceae</taxon>
        <taxon>Trichophyton</taxon>
    </lineage>
</organism>
<accession>A0A059JD98</accession>
<dbReference type="HOGENOM" id="CLU_750458_0_0_1"/>
<proteinExistence type="predicted"/>
<feature type="compositionally biased region" description="Polar residues" evidence="1">
    <location>
        <begin position="73"/>
        <end position="83"/>
    </location>
</feature>
<keyword evidence="2" id="KW-0812">Transmembrane</keyword>
<dbReference type="AlphaFoldDB" id="A0A059JD98"/>